<dbReference type="SUPFAM" id="SSF50249">
    <property type="entry name" value="Nucleic acid-binding proteins"/>
    <property type="match status" value="1"/>
</dbReference>
<evidence type="ECO:0000313" key="3">
    <source>
        <dbReference type="Proteomes" id="UP001642260"/>
    </source>
</evidence>
<organism evidence="2 3">
    <name type="scientific">Eruca vesicaria subsp. sativa</name>
    <name type="common">Garden rocket</name>
    <name type="synonym">Eruca sativa</name>
    <dbReference type="NCBI Taxonomy" id="29727"/>
    <lineage>
        <taxon>Eukaryota</taxon>
        <taxon>Viridiplantae</taxon>
        <taxon>Streptophyta</taxon>
        <taxon>Embryophyta</taxon>
        <taxon>Tracheophyta</taxon>
        <taxon>Spermatophyta</taxon>
        <taxon>Magnoliopsida</taxon>
        <taxon>eudicotyledons</taxon>
        <taxon>Gunneridae</taxon>
        <taxon>Pentapetalae</taxon>
        <taxon>rosids</taxon>
        <taxon>malvids</taxon>
        <taxon>Brassicales</taxon>
        <taxon>Brassicaceae</taxon>
        <taxon>Brassiceae</taxon>
        <taxon>Eruca</taxon>
    </lineage>
</organism>
<evidence type="ECO:0000259" key="1">
    <source>
        <dbReference type="SMART" id="SM01376"/>
    </source>
</evidence>
<sequence length="221" mass="24398">MSDVGSSSASKIGNLRRARDIEISDHIDLSGKPCRVLDFYTKRGLCHLRAINILTGCTVRRIVPISTEFVVCHKTVCMYLPSLNLFIHTDCLFSQVPDVSRDTYLLTGISYKDNSVTLLHHSGAYTRNDIFLPENENLRTMMVDGFNDDKRVLVGVVTSLGQDAVYAVEVEVDQTGSDTMLKLDEDVLNQTITNDSDVVAKNVGVKECPNCLGLGTIPDIL</sequence>
<dbReference type="InterPro" id="IPR012340">
    <property type="entry name" value="NA-bd_OB-fold"/>
</dbReference>
<dbReference type="Gene3D" id="2.40.50.140">
    <property type="entry name" value="Nucleic acid-binding proteins"/>
    <property type="match status" value="1"/>
</dbReference>
<gene>
    <name evidence="2" type="ORF">ERUC_LOCUS29274</name>
</gene>
<feature type="domain" description="Translation initiation factor 5A C-terminal" evidence="1">
    <location>
        <begin position="98"/>
        <end position="169"/>
    </location>
</feature>
<dbReference type="SMART" id="SM01376">
    <property type="entry name" value="eIF-5a"/>
    <property type="match status" value="1"/>
</dbReference>
<keyword evidence="3" id="KW-1185">Reference proteome</keyword>
<protein>
    <recommendedName>
        <fullName evidence="1">Translation initiation factor 5A C-terminal domain-containing protein</fullName>
    </recommendedName>
</protein>
<reference evidence="2 3" key="1">
    <citation type="submission" date="2022-03" db="EMBL/GenBank/DDBJ databases">
        <authorList>
            <person name="Macdonald S."/>
            <person name="Ahmed S."/>
            <person name="Newling K."/>
        </authorList>
    </citation>
    <scope>NUCLEOTIDE SEQUENCE [LARGE SCALE GENOMIC DNA]</scope>
</reference>
<evidence type="ECO:0000313" key="2">
    <source>
        <dbReference type="EMBL" id="CAH8363518.1"/>
    </source>
</evidence>
<dbReference type="PANTHER" id="PTHR11673">
    <property type="entry name" value="TRANSLATION INITIATION FACTOR 5A FAMILY MEMBER"/>
    <property type="match status" value="1"/>
</dbReference>
<name>A0ABC8L223_ERUVS</name>
<dbReference type="InterPro" id="IPR001884">
    <property type="entry name" value="IF5A-like"/>
</dbReference>
<dbReference type="InterPro" id="IPR020189">
    <property type="entry name" value="IF5A_C"/>
</dbReference>
<dbReference type="EMBL" id="CAKOAT010361820">
    <property type="protein sequence ID" value="CAH8363518.1"/>
    <property type="molecule type" value="Genomic_DNA"/>
</dbReference>
<accession>A0ABC8L223</accession>
<dbReference type="Proteomes" id="UP001642260">
    <property type="component" value="Unassembled WGS sequence"/>
</dbReference>
<dbReference type="AlphaFoldDB" id="A0ABC8L223"/>
<dbReference type="Pfam" id="PF01287">
    <property type="entry name" value="eIF-5a"/>
    <property type="match status" value="1"/>
</dbReference>
<proteinExistence type="predicted"/>
<comment type="caution">
    <text evidence="2">The sequence shown here is derived from an EMBL/GenBank/DDBJ whole genome shotgun (WGS) entry which is preliminary data.</text>
</comment>